<proteinExistence type="predicted"/>
<dbReference type="EMBL" id="CABVQG010000016">
    <property type="protein sequence ID" value="VWC90248.1"/>
    <property type="molecule type" value="Genomic_DNA"/>
</dbReference>
<keyword evidence="2" id="KW-1185">Reference proteome</keyword>
<comment type="caution">
    <text evidence="1">The sequence shown here is derived from an EMBL/GenBank/DDBJ whole genome shotgun (WGS) entry which is preliminary data.</text>
</comment>
<sequence>MIDANELAKWAATCAAIAEDAGLLELPHEMDDAEADRMMTLYSWGMSPNAAAHAMYARH</sequence>
<accession>A0ABY6Y1E5</accession>
<protein>
    <submittedName>
        <fullName evidence="1">Uncharacterized protein</fullName>
    </submittedName>
</protein>
<reference evidence="1 2" key="1">
    <citation type="submission" date="2019-09" db="EMBL/GenBank/DDBJ databases">
        <authorList>
            <person name="Depoorter E."/>
        </authorList>
    </citation>
    <scope>NUCLEOTIDE SEQUENCE [LARGE SCALE GENOMIC DNA]</scope>
    <source>
        <strain evidence="1 2">R-17378</strain>
    </source>
</reference>
<evidence type="ECO:0000313" key="2">
    <source>
        <dbReference type="Proteomes" id="UP000494120"/>
    </source>
</evidence>
<evidence type="ECO:0000313" key="1">
    <source>
        <dbReference type="EMBL" id="VWC90248.1"/>
    </source>
</evidence>
<dbReference type="Proteomes" id="UP000494120">
    <property type="component" value="Unassembled WGS sequence"/>
</dbReference>
<dbReference type="RefSeq" id="WP_174958580.1">
    <property type="nucleotide sequence ID" value="NZ_CABVQG010000016.1"/>
</dbReference>
<name>A0ABY6Y1E5_9BURK</name>
<organism evidence="1 2">
    <name type="scientific">Burkholderia aenigmatica</name>
    <dbReference type="NCBI Taxonomy" id="2015348"/>
    <lineage>
        <taxon>Bacteria</taxon>
        <taxon>Pseudomonadati</taxon>
        <taxon>Pseudomonadota</taxon>
        <taxon>Betaproteobacteria</taxon>
        <taxon>Burkholderiales</taxon>
        <taxon>Burkholderiaceae</taxon>
        <taxon>Burkholderia</taxon>
        <taxon>Burkholderia cepacia complex</taxon>
    </lineage>
</organism>
<gene>
    <name evidence="1" type="ORF">BLA17378_04517</name>
</gene>